<dbReference type="Proteomes" id="UP000238196">
    <property type="component" value="Unassembled WGS sequence"/>
</dbReference>
<proteinExistence type="inferred from homology"/>
<feature type="domain" description="RapZ-like N-terminal" evidence="5">
    <location>
        <begin position="1"/>
        <end position="159"/>
    </location>
</feature>
<reference evidence="7 8" key="1">
    <citation type="submission" date="2018-02" db="EMBL/GenBank/DDBJ databases">
        <title>novel marine gammaproteobacteria from coastal saline agro ecosystem.</title>
        <authorList>
            <person name="Krishnan R."/>
            <person name="Ramesh Kumar N."/>
        </authorList>
    </citation>
    <scope>NUCLEOTIDE SEQUENCE [LARGE SCALE GENOMIC DNA]</scope>
    <source>
        <strain evidence="7 8">228</strain>
    </source>
</reference>
<feature type="binding site" evidence="4">
    <location>
        <begin position="8"/>
        <end position="15"/>
    </location>
    <ligand>
        <name>ATP</name>
        <dbReference type="ChEBI" id="CHEBI:30616"/>
    </ligand>
</feature>
<dbReference type="PANTHER" id="PTHR30448:SF0">
    <property type="entry name" value="RNASE ADAPTER PROTEIN RAPZ"/>
    <property type="match status" value="1"/>
</dbReference>
<organism evidence="7 8">
    <name type="scientific">Proteobacteria bacterium 228</name>
    <dbReference type="NCBI Taxonomy" id="2083153"/>
    <lineage>
        <taxon>Bacteria</taxon>
        <taxon>Pseudomonadati</taxon>
        <taxon>Pseudomonadota</taxon>
    </lineage>
</organism>
<dbReference type="InterPro" id="IPR005337">
    <property type="entry name" value="RapZ-like"/>
</dbReference>
<protein>
    <submittedName>
        <fullName evidence="7">RNase adapter RapZ</fullName>
    </submittedName>
</protein>
<dbReference type="GO" id="GO:0005525">
    <property type="term" value="F:GTP binding"/>
    <property type="evidence" value="ECO:0007669"/>
    <property type="project" value="UniProtKB-UniRule"/>
</dbReference>
<keyword evidence="3 4" id="KW-0342">GTP-binding</keyword>
<evidence type="ECO:0000259" key="6">
    <source>
        <dbReference type="Pfam" id="PF22740"/>
    </source>
</evidence>
<dbReference type="Pfam" id="PF22740">
    <property type="entry name" value="PapZ_C"/>
    <property type="match status" value="1"/>
</dbReference>
<dbReference type="SUPFAM" id="SSF52540">
    <property type="entry name" value="P-loop containing nucleoside triphosphate hydrolases"/>
    <property type="match status" value="1"/>
</dbReference>
<dbReference type="PIRSF" id="PIRSF005052">
    <property type="entry name" value="P-loopkin"/>
    <property type="match status" value="1"/>
</dbReference>
<accession>A0A2S5KJT3</accession>
<name>A0A2S5KJT3_9PROT</name>
<dbReference type="HAMAP" id="MF_00636">
    <property type="entry name" value="RapZ_like"/>
    <property type="match status" value="1"/>
</dbReference>
<evidence type="ECO:0000256" key="2">
    <source>
        <dbReference type="ARBA" id="ARBA00022840"/>
    </source>
</evidence>
<dbReference type="AlphaFoldDB" id="A0A2S5KJT3"/>
<feature type="domain" description="RapZ C-terminal" evidence="6">
    <location>
        <begin position="165"/>
        <end position="283"/>
    </location>
</feature>
<evidence type="ECO:0000313" key="7">
    <source>
        <dbReference type="EMBL" id="PPC74769.1"/>
    </source>
</evidence>
<evidence type="ECO:0000256" key="3">
    <source>
        <dbReference type="ARBA" id="ARBA00023134"/>
    </source>
</evidence>
<evidence type="ECO:0000256" key="1">
    <source>
        <dbReference type="ARBA" id="ARBA00022741"/>
    </source>
</evidence>
<comment type="caution">
    <text evidence="7">The sequence shown here is derived from an EMBL/GenBank/DDBJ whole genome shotgun (WGS) entry which is preliminary data.</text>
</comment>
<dbReference type="InterPro" id="IPR053931">
    <property type="entry name" value="RapZ_C"/>
</dbReference>
<dbReference type="InterPro" id="IPR027417">
    <property type="entry name" value="P-loop_NTPase"/>
</dbReference>
<evidence type="ECO:0000313" key="8">
    <source>
        <dbReference type="Proteomes" id="UP000238196"/>
    </source>
</evidence>
<sequence>MKLFIISGRSGSGKSTALNALEDLGYYCIDNLPVDLLKALVEQAQKSPSPERQNMAVSIDARNLPGGLGDLPVLLQDIRNMGVHCEVIYLDADESILLQRFSATRRRHPLTNGRISLQEAIQEERRLLRPISNCADLTIDTTHMTLYDLRDTIKVRVAGRAQELAVLFLSFGFKHGLPLDADLVFDVRCLPNPHWIPSLRGFTGREQPVIDYLQNEADVGKMLDDLRNLLETWLPYYERNNRAYMTVAIGCTGGQHRSVYMVEQLAAYFTATRHHIQTRHRELD</sequence>
<keyword evidence="2 4" id="KW-0067">ATP-binding</keyword>
<keyword evidence="1 4" id="KW-0547">Nucleotide-binding</keyword>
<dbReference type="Pfam" id="PF03668">
    <property type="entry name" value="RapZ-like_N"/>
    <property type="match status" value="1"/>
</dbReference>
<dbReference type="NCBIfam" id="NF003828">
    <property type="entry name" value="PRK05416.1"/>
    <property type="match status" value="1"/>
</dbReference>
<dbReference type="GO" id="GO:0005524">
    <property type="term" value="F:ATP binding"/>
    <property type="evidence" value="ECO:0007669"/>
    <property type="project" value="UniProtKB-UniRule"/>
</dbReference>
<feature type="binding site" evidence="4">
    <location>
        <begin position="60"/>
        <end position="63"/>
    </location>
    <ligand>
        <name>GTP</name>
        <dbReference type="ChEBI" id="CHEBI:37565"/>
    </ligand>
</feature>
<dbReference type="PANTHER" id="PTHR30448">
    <property type="entry name" value="RNASE ADAPTER PROTEIN RAPZ"/>
    <property type="match status" value="1"/>
</dbReference>
<dbReference type="OrthoDB" id="9784461at2"/>
<dbReference type="EMBL" id="PRLP01000127">
    <property type="protein sequence ID" value="PPC74769.1"/>
    <property type="molecule type" value="Genomic_DNA"/>
</dbReference>
<dbReference type="InterPro" id="IPR053930">
    <property type="entry name" value="RapZ-like_N"/>
</dbReference>
<gene>
    <name evidence="7" type="ORF">C4K68_23865</name>
</gene>
<dbReference type="Gene3D" id="3.40.50.300">
    <property type="entry name" value="P-loop containing nucleotide triphosphate hydrolases"/>
    <property type="match status" value="1"/>
</dbReference>
<evidence type="ECO:0000256" key="4">
    <source>
        <dbReference type="HAMAP-Rule" id="MF_00636"/>
    </source>
</evidence>
<evidence type="ECO:0000259" key="5">
    <source>
        <dbReference type="Pfam" id="PF03668"/>
    </source>
</evidence>